<protein>
    <recommendedName>
        <fullName evidence="3">exoribonuclease II</fullName>
        <ecNumber evidence="3">3.1.13.1</ecNumber>
    </recommendedName>
</protein>
<dbReference type="SUPFAM" id="SSF50249">
    <property type="entry name" value="Nucleic acid-binding proteins"/>
    <property type="match status" value="3"/>
</dbReference>
<dbReference type="Pfam" id="PF00773">
    <property type="entry name" value="RNB"/>
    <property type="match status" value="1"/>
</dbReference>
<organism evidence="10 11">
    <name type="scientific">Cellvibrio zantedeschiae</name>
    <dbReference type="NCBI Taxonomy" id="1237077"/>
    <lineage>
        <taxon>Bacteria</taxon>
        <taxon>Pseudomonadati</taxon>
        <taxon>Pseudomonadota</taxon>
        <taxon>Gammaproteobacteria</taxon>
        <taxon>Cellvibrionales</taxon>
        <taxon>Cellvibrionaceae</taxon>
        <taxon>Cellvibrio</taxon>
    </lineage>
</organism>
<evidence type="ECO:0000256" key="8">
    <source>
        <dbReference type="ARBA" id="ARBA00022884"/>
    </source>
</evidence>
<proteinExistence type="predicted"/>
<evidence type="ECO:0000256" key="5">
    <source>
        <dbReference type="ARBA" id="ARBA00022722"/>
    </source>
</evidence>
<gene>
    <name evidence="10" type="primary">rnb</name>
    <name evidence="10" type="ORF">GCM10011613_08970</name>
</gene>
<evidence type="ECO:0000313" key="11">
    <source>
        <dbReference type="Proteomes" id="UP000619761"/>
    </source>
</evidence>
<comment type="catalytic activity">
    <reaction evidence="1">
        <text>Exonucleolytic cleavage in the 3'- to 5'-direction to yield nucleoside 5'-phosphates.</text>
        <dbReference type="EC" id="3.1.13.1"/>
    </reaction>
</comment>
<dbReference type="SMART" id="SM00955">
    <property type="entry name" value="RNB"/>
    <property type="match status" value="1"/>
</dbReference>
<comment type="subcellular location">
    <subcellularLocation>
        <location evidence="2">Cytoplasm</location>
    </subcellularLocation>
</comment>
<dbReference type="NCBIfam" id="TIGR00358">
    <property type="entry name" value="3_prime_RNase"/>
    <property type="match status" value="1"/>
</dbReference>
<dbReference type="Pfam" id="PF08206">
    <property type="entry name" value="OB_RNB"/>
    <property type="match status" value="1"/>
</dbReference>
<keyword evidence="4" id="KW-0963">Cytoplasm</keyword>
<dbReference type="EMBL" id="BMYZ01000001">
    <property type="protein sequence ID" value="GGY67095.1"/>
    <property type="molecule type" value="Genomic_DNA"/>
</dbReference>
<dbReference type="Gene3D" id="2.40.50.140">
    <property type="entry name" value="Nucleic acid-binding proteins"/>
    <property type="match status" value="1"/>
</dbReference>
<reference evidence="11" key="1">
    <citation type="journal article" date="2019" name="Int. J. Syst. Evol. Microbiol.">
        <title>The Global Catalogue of Microorganisms (GCM) 10K type strain sequencing project: providing services to taxonomists for standard genome sequencing and annotation.</title>
        <authorList>
            <consortium name="The Broad Institute Genomics Platform"/>
            <consortium name="The Broad Institute Genome Sequencing Center for Infectious Disease"/>
            <person name="Wu L."/>
            <person name="Ma J."/>
        </authorList>
    </citation>
    <scope>NUCLEOTIDE SEQUENCE [LARGE SCALE GENOMIC DNA]</scope>
    <source>
        <strain evidence="11">KCTC 32239</strain>
    </source>
</reference>
<accession>A0ABQ3ATA5</accession>
<evidence type="ECO:0000259" key="9">
    <source>
        <dbReference type="SMART" id="SM00955"/>
    </source>
</evidence>
<evidence type="ECO:0000256" key="7">
    <source>
        <dbReference type="ARBA" id="ARBA00022839"/>
    </source>
</evidence>
<name>A0ABQ3ATA5_9GAMM</name>
<evidence type="ECO:0000256" key="1">
    <source>
        <dbReference type="ARBA" id="ARBA00001849"/>
    </source>
</evidence>
<dbReference type="InterPro" id="IPR022966">
    <property type="entry name" value="RNase_II/R_CS"/>
</dbReference>
<dbReference type="PROSITE" id="PS01175">
    <property type="entry name" value="RIBONUCLEASE_II"/>
    <property type="match status" value="1"/>
</dbReference>
<dbReference type="InterPro" id="IPR050180">
    <property type="entry name" value="RNR_Ribonuclease"/>
</dbReference>
<keyword evidence="11" id="KW-1185">Reference proteome</keyword>
<dbReference type="RefSeq" id="WP_189416347.1">
    <property type="nucleotide sequence ID" value="NZ_BMYZ01000001.1"/>
</dbReference>
<dbReference type="PANTHER" id="PTHR23355:SF37">
    <property type="entry name" value="EXORIBONUCLEASE 2"/>
    <property type="match status" value="1"/>
</dbReference>
<keyword evidence="6" id="KW-0378">Hydrolase</keyword>
<dbReference type="InterPro" id="IPR013223">
    <property type="entry name" value="RNase_B_OB_dom"/>
</dbReference>
<feature type="domain" description="RNB" evidence="9">
    <location>
        <begin position="196"/>
        <end position="536"/>
    </location>
</feature>
<dbReference type="EC" id="3.1.13.1" evidence="3"/>
<evidence type="ECO:0000256" key="2">
    <source>
        <dbReference type="ARBA" id="ARBA00004496"/>
    </source>
</evidence>
<dbReference type="PANTHER" id="PTHR23355">
    <property type="entry name" value="RIBONUCLEASE"/>
    <property type="match status" value="1"/>
</dbReference>
<evidence type="ECO:0000313" key="10">
    <source>
        <dbReference type="EMBL" id="GGY67095.1"/>
    </source>
</evidence>
<keyword evidence="7" id="KW-0269">Exonuclease</keyword>
<comment type="caution">
    <text evidence="10">The sequence shown here is derived from an EMBL/GenBank/DDBJ whole genome shotgun (WGS) entry which is preliminary data.</text>
</comment>
<dbReference type="Proteomes" id="UP000619761">
    <property type="component" value="Unassembled WGS sequence"/>
</dbReference>
<dbReference type="InterPro" id="IPR012340">
    <property type="entry name" value="NA-bd_OB-fold"/>
</dbReference>
<keyword evidence="5" id="KW-0540">Nuclease</keyword>
<dbReference type="Pfam" id="PF17876">
    <property type="entry name" value="CSD2"/>
    <property type="match status" value="1"/>
</dbReference>
<keyword evidence="8" id="KW-0694">RNA-binding</keyword>
<dbReference type="InterPro" id="IPR001900">
    <property type="entry name" value="RNase_II/R"/>
</dbReference>
<evidence type="ECO:0000256" key="4">
    <source>
        <dbReference type="ARBA" id="ARBA00022490"/>
    </source>
</evidence>
<evidence type="ECO:0000256" key="6">
    <source>
        <dbReference type="ARBA" id="ARBA00022801"/>
    </source>
</evidence>
<dbReference type="InterPro" id="IPR004476">
    <property type="entry name" value="RNase_II/RNase_R"/>
</dbReference>
<dbReference type="InterPro" id="IPR040476">
    <property type="entry name" value="CSD2"/>
</dbReference>
<sequence>MLNNSALQQLAQLKTTLVAQKDIAQGSVRSTTKRFGFVILDDGREAFLDPEQMLRVLPDDRVQVEVTTNSKDQLEAKLEKLISSPFKEFVGRYVSKGNNFFVEPDVNNFNRWLFVPPQDRKGLNVDDLVRCTITRHPFNDGKAQVKIIGRLGTADEPGIENRYTVAKFQLPNEWIVPAQNHASSINWSPLVFENGELDLTHLPFVTIDAENTRDMDDAIYIKATENGWELITAIADPSKQIDIGSPLELAARERASTVYLLGQSITMLPPELSHDTYSLVPEKKRPALICKIQIAKNGEITHYEFAEAQIRSQHKLSYQAVADHLNNVKSLADAGYNVSDDINNMLTVIQEFAQVRADYRLEHALVMDEKADYFFILNDQKKIDHVDKRERNVAHRMIEEAMLATNICAGELFVKNPGYGIFSTHVGFRPERLNDAISLITEDRPDLIEAGLTATGLTKLDKFQKLIKELRVNPNNNPKNGPLLSLLQRMLQAGSLSFEHIPHFGLGFNAYAMVTSPIRRYNDFYNHLAIKRILRGEPAIEINTQELSTQLQEQLNSSRQACRYLELWLQSQFMLQHIDTLHTGTIALVNSNGIGVRLDDLGIEGYALLAPRDGEVKAQFDSRRLSLTIEGKTYRLDEKVHVLVKEVDVAKRKIAFEVVDQATADRLSAWL</sequence>
<evidence type="ECO:0000256" key="3">
    <source>
        <dbReference type="ARBA" id="ARBA00012163"/>
    </source>
</evidence>